<protein>
    <submittedName>
        <fullName evidence="2">Uncharacterized protein</fullName>
    </submittedName>
</protein>
<keyword evidence="1" id="KW-0732">Signal</keyword>
<gene>
    <name evidence="2" type="ORF">G7Z17_g3777</name>
</gene>
<organism evidence="2 3">
    <name type="scientific">Cylindrodendrum hubeiense</name>
    <dbReference type="NCBI Taxonomy" id="595255"/>
    <lineage>
        <taxon>Eukaryota</taxon>
        <taxon>Fungi</taxon>
        <taxon>Dikarya</taxon>
        <taxon>Ascomycota</taxon>
        <taxon>Pezizomycotina</taxon>
        <taxon>Sordariomycetes</taxon>
        <taxon>Hypocreomycetidae</taxon>
        <taxon>Hypocreales</taxon>
        <taxon>Nectriaceae</taxon>
        <taxon>Cylindrodendrum</taxon>
    </lineage>
</organism>
<dbReference type="Proteomes" id="UP000722485">
    <property type="component" value="Unassembled WGS sequence"/>
</dbReference>
<dbReference type="EMBL" id="JAANBB010000048">
    <property type="protein sequence ID" value="KAF7553237.1"/>
    <property type="molecule type" value="Genomic_DNA"/>
</dbReference>
<comment type="caution">
    <text evidence="2">The sequence shown here is derived from an EMBL/GenBank/DDBJ whole genome shotgun (WGS) entry which is preliminary data.</text>
</comment>
<feature type="signal peptide" evidence="1">
    <location>
        <begin position="1"/>
        <end position="19"/>
    </location>
</feature>
<name>A0A9P5HI52_9HYPO</name>
<evidence type="ECO:0000256" key="1">
    <source>
        <dbReference type="SAM" id="SignalP"/>
    </source>
</evidence>
<proteinExistence type="predicted"/>
<sequence>MKFSTALVFLATAFSSVLAAPAVSNAHIARSDANLPQQRDLDDLKKRSPLIELNGGDVATLATRSDDASRVQNEARGLESRDIGNVIARLQILITTIRGSVGLTLATLVPQLIGIVLSVLGALFELPAVLSAVLAGLTAAIGALLAGNATGAIAAIQSIIDALQAAL</sequence>
<dbReference type="AlphaFoldDB" id="A0A9P5HI52"/>
<evidence type="ECO:0000313" key="3">
    <source>
        <dbReference type="Proteomes" id="UP000722485"/>
    </source>
</evidence>
<reference evidence="2" key="1">
    <citation type="submission" date="2020-03" db="EMBL/GenBank/DDBJ databases">
        <title>Draft Genome Sequence of Cylindrodendrum hubeiense.</title>
        <authorList>
            <person name="Buettner E."/>
            <person name="Kellner H."/>
        </authorList>
    </citation>
    <scope>NUCLEOTIDE SEQUENCE</scope>
    <source>
        <strain evidence="2">IHI 201604</strain>
    </source>
</reference>
<keyword evidence="3" id="KW-1185">Reference proteome</keyword>
<evidence type="ECO:0000313" key="2">
    <source>
        <dbReference type="EMBL" id="KAF7553237.1"/>
    </source>
</evidence>
<feature type="chain" id="PRO_5040345978" evidence="1">
    <location>
        <begin position="20"/>
        <end position="167"/>
    </location>
</feature>
<accession>A0A9P5HI52</accession>